<comment type="caution">
    <text evidence="2">The sequence shown here is derived from an EMBL/GenBank/DDBJ whole genome shotgun (WGS) entry which is preliminary data.</text>
</comment>
<dbReference type="RefSeq" id="WP_184214806.1">
    <property type="nucleotide sequence ID" value="NZ_JACHIP010000002.1"/>
</dbReference>
<dbReference type="Gene3D" id="1.20.1260.10">
    <property type="match status" value="1"/>
</dbReference>
<dbReference type="EMBL" id="JACHIP010000002">
    <property type="protein sequence ID" value="MBB5056698.1"/>
    <property type="molecule type" value="Genomic_DNA"/>
</dbReference>
<dbReference type="InterPro" id="IPR019052">
    <property type="entry name" value="DUF2383"/>
</dbReference>
<evidence type="ECO:0000259" key="1">
    <source>
        <dbReference type="Pfam" id="PF09537"/>
    </source>
</evidence>
<dbReference type="InterPro" id="IPR012347">
    <property type="entry name" value="Ferritin-like"/>
</dbReference>
<dbReference type="SUPFAM" id="SSF47240">
    <property type="entry name" value="Ferritin-like"/>
    <property type="match status" value="1"/>
</dbReference>
<evidence type="ECO:0000313" key="2">
    <source>
        <dbReference type="EMBL" id="MBB5056698.1"/>
    </source>
</evidence>
<name>A0A7W7ZBG6_9BACT</name>
<accession>A0A7W7ZBG6</accession>
<proteinExistence type="predicted"/>
<dbReference type="InterPro" id="IPR009078">
    <property type="entry name" value="Ferritin-like_SF"/>
</dbReference>
<keyword evidence="3" id="KW-1185">Reference proteome</keyword>
<gene>
    <name evidence="2" type="ORF">HDF16_001383</name>
</gene>
<dbReference type="InterPro" id="IPR011971">
    <property type="entry name" value="CHP02284"/>
</dbReference>
<protein>
    <submittedName>
        <fullName evidence="2">Uncharacterized protein (TIGR02284 family)</fullName>
    </submittedName>
</protein>
<dbReference type="InterPro" id="IPR016920">
    <property type="entry name" value="UCP029477"/>
</dbReference>
<dbReference type="NCBIfam" id="TIGR02284">
    <property type="entry name" value="PA2169 family four-helix-bundle protein"/>
    <property type="match status" value="1"/>
</dbReference>
<feature type="domain" description="DUF2383" evidence="1">
    <location>
        <begin position="9"/>
        <end position="119"/>
    </location>
</feature>
<organism evidence="2 3">
    <name type="scientific">Granulicella aggregans</name>
    <dbReference type="NCBI Taxonomy" id="474949"/>
    <lineage>
        <taxon>Bacteria</taxon>
        <taxon>Pseudomonadati</taxon>
        <taxon>Acidobacteriota</taxon>
        <taxon>Terriglobia</taxon>
        <taxon>Terriglobales</taxon>
        <taxon>Acidobacteriaceae</taxon>
        <taxon>Granulicella</taxon>
    </lineage>
</organism>
<sequence>MAESINNEEVIKVLKNVINSLEDGQKGFTDLAEHLQDPHLKQFFVAEALKRASFRGDLETELHHAGVHDVKETGTVAGALHRTWGNVKLSVVKGDHEVLSTAEQGEDVAKKAYADALEQPLPLPIKQLLITQQEHIIASHDHVRDHRDALALAAK</sequence>
<reference evidence="2 3" key="1">
    <citation type="submission" date="2020-08" db="EMBL/GenBank/DDBJ databases">
        <title>Genomic Encyclopedia of Type Strains, Phase IV (KMG-V): Genome sequencing to study the core and pangenomes of soil and plant-associated prokaryotes.</title>
        <authorList>
            <person name="Whitman W."/>
        </authorList>
    </citation>
    <scope>NUCLEOTIDE SEQUENCE [LARGE SCALE GENOMIC DNA]</scope>
    <source>
        <strain evidence="2 3">M8UP14</strain>
    </source>
</reference>
<dbReference type="AlphaFoldDB" id="A0A7W7ZBG6"/>
<dbReference type="PIRSF" id="PIRSF029477">
    <property type="entry name" value="UCP029477"/>
    <property type="match status" value="1"/>
</dbReference>
<dbReference type="Proteomes" id="UP000540989">
    <property type="component" value="Unassembled WGS sequence"/>
</dbReference>
<evidence type="ECO:0000313" key="3">
    <source>
        <dbReference type="Proteomes" id="UP000540989"/>
    </source>
</evidence>
<dbReference type="Pfam" id="PF09537">
    <property type="entry name" value="DUF2383"/>
    <property type="match status" value="1"/>
</dbReference>